<dbReference type="Proteomes" id="UP001085076">
    <property type="component" value="Miscellaneous, Linkage group lg05"/>
</dbReference>
<dbReference type="AlphaFoldDB" id="A0A9D5CGN6"/>
<sequence length="162" mass="17969">MPLLRADDRANLVSSLKNKPQSLVGQHADVLGDCGLLIFVVQIWDGQVNPSCHGLAKLYEPLYTKQYEIVNGVVEVESVKTEITEETEKGVPDFRHVEFDVLGLVYCPSVLEAKFFSHGLAEKNFKGSTLGVSEGQFYGKFSKGNMESVQFKCDLRVDLLAL</sequence>
<protein>
    <submittedName>
        <fullName evidence="1">Uncharacterized protein</fullName>
    </submittedName>
</protein>
<reference evidence="1" key="2">
    <citation type="journal article" date="2022" name="Hortic Res">
        <title>The genome of Dioscorea zingiberensis sheds light on the biosynthesis, origin and evolution of the medicinally important diosgenin saponins.</title>
        <authorList>
            <person name="Li Y."/>
            <person name="Tan C."/>
            <person name="Li Z."/>
            <person name="Guo J."/>
            <person name="Li S."/>
            <person name="Chen X."/>
            <person name="Wang C."/>
            <person name="Dai X."/>
            <person name="Yang H."/>
            <person name="Song W."/>
            <person name="Hou L."/>
            <person name="Xu J."/>
            <person name="Tong Z."/>
            <person name="Xu A."/>
            <person name="Yuan X."/>
            <person name="Wang W."/>
            <person name="Yang Q."/>
            <person name="Chen L."/>
            <person name="Sun Z."/>
            <person name="Wang K."/>
            <person name="Pan B."/>
            <person name="Chen J."/>
            <person name="Bao Y."/>
            <person name="Liu F."/>
            <person name="Qi X."/>
            <person name="Gang D.R."/>
            <person name="Wen J."/>
            <person name="Li J."/>
        </authorList>
    </citation>
    <scope>NUCLEOTIDE SEQUENCE</scope>
    <source>
        <strain evidence="1">Dzin_1.0</strain>
    </source>
</reference>
<evidence type="ECO:0000313" key="2">
    <source>
        <dbReference type="Proteomes" id="UP001085076"/>
    </source>
</evidence>
<dbReference type="EMBL" id="JAGGNH010000005">
    <property type="protein sequence ID" value="KAJ0972494.1"/>
    <property type="molecule type" value="Genomic_DNA"/>
</dbReference>
<accession>A0A9D5CGN6</accession>
<evidence type="ECO:0000313" key="1">
    <source>
        <dbReference type="EMBL" id="KAJ0972494.1"/>
    </source>
</evidence>
<dbReference type="OrthoDB" id="1112972at2759"/>
<name>A0A9D5CGN6_9LILI</name>
<organism evidence="1 2">
    <name type="scientific">Dioscorea zingiberensis</name>
    <dbReference type="NCBI Taxonomy" id="325984"/>
    <lineage>
        <taxon>Eukaryota</taxon>
        <taxon>Viridiplantae</taxon>
        <taxon>Streptophyta</taxon>
        <taxon>Embryophyta</taxon>
        <taxon>Tracheophyta</taxon>
        <taxon>Spermatophyta</taxon>
        <taxon>Magnoliopsida</taxon>
        <taxon>Liliopsida</taxon>
        <taxon>Dioscoreales</taxon>
        <taxon>Dioscoreaceae</taxon>
        <taxon>Dioscorea</taxon>
    </lineage>
</organism>
<reference evidence="1" key="1">
    <citation type="submission" date="2021-03" db="EMBL/GenBank/DDBJ databases">
        <authorList>
            <person name="Li Z."/>
            <person name="Yang C."/>
        </authorList>
    </citation>
    <scope>NUCLEOTIDE SEQUENCE</scope>
    <source>
        <strain evidence="1">Dzin_1.0</strain>
        <tissue evidence="1">Leaf</tissue>
    </source>
</reference>
<proteinExistence type="predicted"/>
<comment type="caution">
    <text evidence="1">The sequence shown here is derived from an EMBL/GenBank/DDBJ whole genome shotgun (WGS) entry which is preliminary data.</text>
</comment>
<keyword evidence="2" id="KW-1185">Reference proteome</keyword>
<gene>
    <name evidence="1" type="ORF">J5N97_020453</name>
</gene>